<feature type="compositionally biased region" description="Basic and acidic residues" evidence="1">
    <location>
        <begin position="29"/>
        <end position="40"/>
    </location>
</feature>
<dbReference type="Proteomes" id="UP000204221">
    <property type="component" value="Chromosome"/>
</dbReference>
<feature type="region of interest" description="Disordered" evidence="1">
    <location>
        <begin position="227"/>
        <end position="274"/>
    </location>
</feature>
<feature type="compositionally biased region" description="Basic and acidic residues" evidence="1">
    <location>
        <begin position="260"/>
        <end position="274"/>
    </location>
</feature>
<proteinExistence type="predicted"/>
<feature type="compositionally biased region" description="Basic residues" evidence="1">
    <location>
        <begin position="61"/>
        <end position="71"/>
    </location>
</feature>
<feature type="region of interest" description="Disordered" evidence="1">
    <location>
        <begin position="120"/>
        <end position="194"/>
    </location>
</feature>
<name>A0A221VXH0_9PSEU</name>
<feature type="region of interest" description="Disordered" evidence="1">
    <location>
        <begin position="300"/>
        <end position="341"/>
    </location>
</feature>
<evidence type="ECO:0000313" key="2">
    <source>
        <dbReference type="EMBL" id="ASO18249.1"/>
    </source>
</evidence>
<dbReference type="AlphaFoldDB" id="A0A221VXH0"/>
<feature type="compositionally biased region" description="Basic residues" evidence="1">
    <location>
        <begin position="125"/>
        <end position="138"/>
    </location>
</feature>
<evidence type="ECO:0000313" key="3">
    <source>
        <dbReference type="Proteomes" id="UP000204221"/>
    </source>
</evidence>
<sequence length="458" mass="49406">MAHKVRGRIAGDQSRETPLHACQPPNAAARDDLNGAERVHGVAQARPRRRAAESRACPVRPPRRRHHRASRVHVASPPAPLRPPEEILRRRSRRISSDRVISTAASFRVGAGASISGACGGIEHAHRRRGRRPRHRRSDKAPLPPAVGRGRLLGRERRLRRPTPSAALGRTGRHRAQAVPPRTRTGGPTRSRRLFLGHHDRAITTVVRPASSVPDIVATLRPAHALVTVPPRSGPRRRRDHRRLRHRRQGDGGVGTPPTRPDRSPRSGRAAGDDVHAADAMLRQAEDAVDAYHRPIAGRGVAQAGGATDGKTGEPPIALSSRAGPSAGPQRPPRSPDQSADPAVRYADWIAEVCRNGTEISTGEIVPMPRVRPGRLVRPETGAGNSGLGHVMSDGRPERSGVLGTPREGPPALIIAAVERGRVVGYSGRDRPVYEVDIGVGPFGEGVDEFRAEAEKFV</sequence>
<dbReference type="KEGG" id="ahg:AHOG_02945"/>
<organism evidence="2 3">
    <name type="scientific">Actinoalloteichus hoggarensis</name>
    <dbReference type="NCBI Taxonomy" id="1470176"/>
    <lineage>
        <taxon>Bacteria</taxon>
        <taxon>Bacillati</taxon>
        <taxon>Actinomycetota</taxon>
        <taxon>Actinomycetes</taxon>
        <taxon>Pseudonocardiales</taxon>
        <taxon>Pseudonocardiaceae</taxon>
        <taxon>Actinoalloteichus</taxon>
    </lineage>
</organism>
<evidence type="ECO:0000256" key="1">
    <source>
        <dbReference type="SAM" id="MobiDB-lite"/>
    </source>
</evidence>
<dbReference type="EMBL" id="CP022521">
    <property type="protein sequence ID" value="ASO18249.1"/>
    <property type="molecule type" value="Genomic_DNA"/>
</dbReference>
<feature type="compositionally biased region" description="Low complexity" evidence="1">
    <location>
        <begin position="180"/>
        <end position="189"/>
    </location>
</feature>
<feature type="compositionally biased region" description="Basic residues" evidence="1">
    <location>
        <begin position="234"/>
        <end position="248"/>
    </location>
</feature>
<feature type="region of interest" description="Disordered" evidence="1">
    <location>
        <begin position="374"/>
        <end position="407"/>
    </location>
</feature>
<protein>
    <submittedName>
        <fullName evidence="2">Uncharacterized protein</fullName>
    </submittedName>
</protein>
<accession>A0A221VXH0</accession>
<feature type="region of interest" description="Disordered" evidence="1">
    <location>
        <begin position="1"/>
        <end position="83"/>
    </location>
</feature>
<gene>
    <name evidence="2" type="ORF">AHOG_02945</name>
</gene>
<reference evidence="2 3" key="1">
    <citation type="submission" date="2017-07" db="EMBL/GenBank/DDBJ databases">
        <title>Complete genome sequence of Actinoalloteichus hoggarensis DSM 45943, type strain of Actinoalloteichus hoggarensis.</title>
        <authorList>
            <person name="Ruckert C."/>
            <person name="Nouioui I."/>
            <person name="Willmese J."/>
            <person name="van Wezel G."/>
            <person name="Klenk H.-P."/>
            <person name="Kalinowski J."/>
            <person name="Zotchev S.B."/>
        </authorList>
    </citation>
    <scope>NUCLEOTIDE SEQUENCE [LARGE SCALE GENOMIC DNA]</scope>
    <source>
        <strain evidence="2 3">DSM 45943</strain>
    </source>
</reference>
<keyword evidence="3" id="KW-1185">Reference proteome</keyword>